<sequence>MRQFSRNKLYYHSNTLPGELHYDPLGMLKLGFGRKASIVNACELNDGQLSGAVLCAVSGQMAQEQALHSEACDSSFKRASTLDTTGWYYL</sequence>
<protein>
    <submittedName>
        <fullName evidence="1">Uncharacterized protein</fullName>
    </submittedName>
</protein>
<reference evidence="1" key="1">
    <citation type="journal article" date="2023" name="Science">
        <title>Genome structures resolve the early diversification of teleost fishes.</title>
        <authorList>
            <person name="Parey E."/>
            <person name="Louis A."/>
            <person name="Montfort J."/>
            <person name="Bouchez O."/>
            <person name="Roques C."/>
            <person name="Iampietro C."/>
            <person name="Lluch J."/>
            <person name="Castinel A."/>
            <person name="Donnadieu C."/>
            <person name="Desvignes T."/>
            <person name="Floi Bucao C."/>
            <person name="Jouanno E."/>
            <person name="Wen M."/>
            <person name="Mejri S."/>
            <person name="Dirks R."/>
            <person name="Jansen H."/>
            <person name="Henkel C."/>
            <person name="Chen W.J."/>
            <person name="Zahm M."/>
            <person name="Cabau C."/>
            <person name="Klopp C."/>
            <person name="Thompson A.W."/>
            <person name="Robinson-Rechavi M."/>
            <person name="Braasch I."/>
            <person name="Lecointre G."/>
            <person name="Bobe J."/>
            <person name="Postlethwait J.H."/>
            <person name="Berthelot C."/>
            <person name="Roest Crollius H."/>
            <person name="Guiguen Y."/>
        </authorList>
    </citation>
    <scope>NUCLEOTIDE SEQUENCE</scope>
    <source>
        <strain evidence="1">NC1722</strain>
    </source>
</reference>
<organism evidence="1 2">
    <name type="scientific">Aldrovandia affinis</name>
    <dbReference type="NCBI Taxonomy" id="143900"/>
    <lineage>
        <taxon>Eukaryota</taxon>
        <taxon>Metazoa</taxon>
        <taxon>Chordata</taxon>
        <taxon>Craniata</taxon>
        <taxon>Vertebrata</taxon>
        <taxon>Euteleostomi</taxon>
        <taxon>Actinopterygii</taxon>
        <taxon>Neopterygii</taxon>
        <taxon>Teleostei</taxon>
        <taxon>Notacanthiformes</taxon>
        <taxon>Halosauridae</taxon>
        <taxon>Aldrovandia</taxon>
    </lineage>
</organism>
<gene>
    <name evidence="1" type="ORF">AAFF_G00084210</name>
</gene>
<name>A0AAD7WCX1_9TELE</name>
<proteinExistence type="predicted"/>
<evidence type="ECO:0000313" key="2">
    <source>
        <dbReference type="Proteomes" id="UP001221898"/>
    </source>
</evidence>
<accession>A0AAD7WCX1</accession>
<keyword evidence="2" id="KW-1185">Reference proteome</keyword>
<comment type="caution">
    <text evidence="1">The sequence shown here is derived from an EMBL/GenBank/DDBJ whole genome shotgun (WGS) entry which is preliminary data.</text>
</comment>
<dbReference type="Proteomes" id="UP001221898">
    <property type="component" value="Unassembled WGS sequence"/>
</dbReference>
<dbReference type="AlphaFoldDB" id="A0AAD7WCX1"/>
<dbReference type="EMBL" id="JAINUG010000151">
    <property type="protein sequence ID" value="KAJ8391950.1"/>
    <property type="molecule type" value="Genomic_DNA"/>
</dbReference>
<evidence type="ECO:0000313" key="1">
    <source>
        <dbReference type="EMBL" id="KAJ8391950.1"/>
    </source>
</evidence>